<evidence type="ECO:0000256" key="1">
    <source>
        <dbReference type="ARBA" id="ARBA00005820"/>
    </source>
</evidence>
<dbReference type="GO" id="GO:0000160">
    <property type="term" value="P:phosphorelay signal transduction system"/>
    <property type="evidence" value="ECO:0007669"/>
    <property type="project" value="InterPro"/>
</dbReference>
<evidence type="ECO:0000259" key="6">
    <source>
        <dbReference type="PROSITE" id="PS51755"/>
    </source>
</evidence>
<dbReference type="RefSeq" id="WP_203913730.1">
    <property type="nucleotide sequence ID" value="NZ_BONY01000082.1"/>
</dbReference>
<dbReference type="InterPro" id="IPR002182">
    <property type="entry name" value="NB-ARC"/>
</dbReference>
<dbReference type="SMART" id="SM01043">
    <property type="entry name" value="BTAD"/>
    <property type="match status" value="1"/>
</dbReference>
<dbReference type="Pfam" id="PF13424">
    <property type="entry name" value="TPR_12"/>
    <property type="match status" value="1"/>
</dbReference>
<feature type="DNA-binding region" description="OmpR/PhoB-type" evidence="5">
    <location>
        <begin position="1"/>
        <end position="96"/>
    </location>
</feature>
<dbReference type="Proteomes" id="UP000612899">
    <property type="component" value="Unassembled WGS sequence"/>
</dbReference>
<dbReference type="AlphaFoldDB" id="A0A8J3QGB0"/>
<name>A0A8J3QGB0_9ACTN</name>
<comment type="similarity">
    <text evidence="1">Belongs to the AfsR/DnrI/RedD regulatory family.</text>
</comment>
<dbReference type="PRINTS" id="PR00364">
    <property type="entry name" value="DISEASERSIST"/>
</dbReference>
<accession>A0A8J3QGB0</accession>
<evidence type="ECO:0000256" key="3">
    <source>
        <dbReference type="ARBA" id="ARBA00023125"/>
    </source>
</evidence>
<keyword evidence="2" id="KW-0805">Transcription regulation</keyword>
<feature type="domain" description="OmpR/PhoB-type" evidence="6">
    <location>
        <begin position="1"/>
        <end position="96"/>
    </location>
</feature>
<dbReference type="CDD" id="cd15831">
    <property type="entry name" value="BTAD"/>
    <property type="match status" value="1"/>
</dbReference>
<reference evidence="7" key="1">
    <citation type="submission" date="2021-01" db="EMBL/GenBank/DDBJ databases">
        <title>Whole genome shotgun sequence of Rhizocola hellebori NBRC 109834.</title>
        <authorList>
            <person name="Komaki H."/>
            <person name="Tamura T."/>
        </authorList>
    </citation>
    <scope>NUCLEOTIDE SEQUENCE</scope>
    <source>
        <strain evidence="7">NBRC 109834</strain>
    </source>
</reference>
<dbReference type="Pfam" id="PF00931">
    <property type="entry name" value="NB-ARC"/>
    <property type="match status" value="1"/>
</dbReference>
<dbReference type="GO" id="GO:0003677">
    <property type="term" value="F:DNA binding"/>
    <property type="evidence" value="ECO:0007669"/>
    <property type="project" value="UniProtKB-UniRule"/>
</dbReference>
<dbReference type="Pfam" id="PF00486">
    <property type="entry name" value="Trans_reg_C"/>
    <property type="match status" value="1"/>
</dbReference>
<dbReference type="InterPro" id="IPR019734">
    <property type="entry name" value="TPR_rpt"/>
</dbReference>
<dbReference type="EMBL" id="BONY01000082">
    <property type="protein sequence ID" value="GIH10006.1"/>
    <property type="molecule type" value="Genomic_DNA"/>
</dbReference>
<dbReference type="Pfam" id="PF03704">
    <property type="entry name" value="BTAD"/>
    <property type="match status" value="1"/>
</dbReference>
<keyword evidence="8" id="KW-1185">Reference proteome</keyword>
<dbReference type="SUPFAM" id="SSF46894">
    <property type="entry name" value="C-terminal effector domain of the bipartite response regulators"/>
    <property type="match status" value="1"/>
</dbReference>
<dbReference type="SUPFAM" id="SSF52540">
    <property type="entry name" value="P-loop containing nucleoside triphosphate hydrolases"/>
    <property type="match status" value="1"/>
</dbReference>
<dbReference type="InterPro" id="IPR011990">
    <property type="entry name" value="TPR-like_helical_dom_sf"/>
</dbReference>
<dbReference type="Gene3D" id="1.10.10.10">
    <property type="entry name" value="Winged helix-like DNA-binding domain superfamily/Winged helix DNA-binding domain"/>
    <property type="match status" value="1"/>
</dbReference>
<dbReference type="InterPro" id="IPR051677">
    <property type="entry name" value="AfsR-DnrI-RedD_regulator"/>
</dbReference>
<dbReference type="SMART" id="SM00862">
    <property type="entry name" value="Trans_reg_C"/>
    <property type="match status" value="1"/>
</dbReference>
<dbReference type="GO" id="GO:0006355">
    <property type="term" value="P:regulation of DNA-templated transcription"/>
    <property type="evidence" value="ECO:0007669"/>
    <property type="project" value="InterPro"/>
</dbReference>
<dbReference type="Pfam" id="PF13374">
    <property type="entry name" value="TPR_10"/>
    <property type="match status" value="1"/>
</dbReference>
<organism evidence="7 8">
    <name type="scientific">Rhizocola hellebori</name>
    <dbReference type="NCBI Taxonomy" id="1392758"/>
    <lineage>
        <taxon>Bacteria</taxon>
        <taxon>Bacillati</taxon>
        <taxon>Actinomycetota</taxon>
        <taxon>Actinomycetes</taxon>
        <taxon>Micromonosporales</taxon>
        <taxon>Micromonosporaceae</taxon>
        <taxon>Rhizocola</taxon>
    </lineage>
</organism>
<gene>
    <name evidence="7" type="ORF">Rhe02_80730</name>
</gene>
<proteinExistence type="inferred from homology"/>
<dbReference type="Gene3D" id="3.40.50.300">
    <property type="entry name" value="P-loop containing nucleotide triphosphate hydrolases"/>
    <property type="match status" value="1"/>
</dbReference>
<dbReference type="InterPro" id="IPR016032">
    <property type="entry name" value="Sig_transdc_resp-reg_C-effctor"/>
</dbReference>
<dbReference type="SUPFAM" id="SSF48452">
    <property type="entry name" value="TPR-like"/>
    <property type="match status" value="4"/>
</dbReference>
<dbReference type="PROSITE" id="PS51755">
    <property type="entry name" value="OMPR_PHOB"/>
    <property type="match status" value="1"/>
</dbReference>
<evidence type="ECO:0000256" key="4">
    <source>
        <dbReference type="ARBA" id="ARBA00023163"/>
    </source>
</evidence>
<dbReference type="InterPro" id="IPR001867">
    <property type="entry name" value="OmpR/PhoB-type_DNA-bd"/>
</dbReference>
<comment type="caution">
    <text evidence="7">The sequence shown here is derived from an EMBL/GenBank/DDBJ whole genome shotgun (WGS) entry which is preliminary data.</text>
</comment>
<dbReference type="PANTHER" id="PTHR35807:SF1">
    <property type="entry name" value="TRANSCRIPTIONAL REGULATOR REDD"/>
    <property type="match status" value="1"/>
</dbReference>
<protein>
    <submittedName>
        <fullName evidence="7">XRE family transcriptional regulator</fullName>
    </submittedName>
</protein>
<dbReference type="InterPro" id="IPR027417">
    <property type="entry name" value="P-loop_NTPase"/>
</dbReference>
<keyword evidence="3 5" id="KW-0238">DNA-binding</keyword>
<evidence type="ECO:0000256" key="5">
    <source>
        <dbReference type="PROSITE-ProRule" id="PRU01091"/>
    </source>
</evidence>
<evidence type="ECO:0000313" key="7">
    <source>
        <dbReference type="EMBL" id="GIH10006.1"/>
    </source>
</evidence>
<dbReference type="Gene3D" id="1.25.40.10">
    <property type="entry name" value="Tetratricopeptide repeat domain"/>
    <property type="match status" value="3"/>
</dbReference>
<dbReference type="PANTHER" id="PTHR35807">
    <property type="entry name" value="TRANSCRIPTIONAL REGULATOR REDD-RELATED"/>
    <property type="match status" value="1"/>
</dbReference>
<dbReference type="SMART" id="SM00028">
    <property type="entry name" value="TPR"/>
    <property type="match status" value="7"/>
</dbReference>
<keyword evidence="4" id="KW-0804">Transcription</keyword>
<evidence type="ECO:0000313" key="8">
    <source>
        <dbReference type="Proteomes" id="UP000612899"/>
    </source>
</evidence>
<sequence length="1047" mass="113383">MEIRLLGPVEVLAGGQAVDIGKPQRRIVLAALAADADRLVTTTTLIRRVWGDHPSADPRASLRAHVSNLRRLFESQAGLGDPARLEGGGGGYVLRIGPQQVDIFQFRRFLREASQPGIAVPEQLALLRKAQSLWRGEPLAGLSGEWAQGIRESWRLQRLEAVLAWARAEIRDGHPAELIGPLSEIVADDPLQERAVAALMHALYAAGDEAQALQLFHTTSDRLADKLGSSPGTDLTKVHIGILKGELERPVSPPTATIAHRQSASASERVPAELPALTAGFVGRVSELARLDALLGKQTPATVVISAVAGAAGIGKTTLAICWAHRIADRFPDGQLYIDLRGFDTEEPLQPADVLAQFLVRLGIHDLPVELPARAARFRTRLAGKRMLVVLDNAANSEQVRPLLPGAGSCCVLVTSRDSLAGLVASQGAQRIDLDVLPHAEACHLLTELIGGRAQSSPQAVAALADQCGCLPLALRIAAERALSRPAMALADLVAELGDEQRRLDLLHADERTAISTVFSWSYRQLDPATARLFRLLGLHPGAAIDTYAAAALAGTNVHDTQQMIDTLRRGFLIQPVPPDHLGLHDLLRAYAVRLATIQETANDITAAATRLLDFYLAAAAEAMDLAMPGTRRQRPRNMVPSAELPAWLDADQAMEWLTTERQTLIDVILYAARHGFPQHATRFGAVMFAYLLWRNDHLADALVVYEAALHSARQLGDRASEAAALLSLGRLYHSRWGRLHDALDLHRQAQAIMRQLGDHHGADLMAGSLGAVHLSLGQTREAAEHLQHAHRAALGKGDRWAQAIQLVNIAMLDRLHGRYSAALIGLRRCVTMFDELGDRTMAGGALMNLAEVLSLQGLHDEALRQAEYAQALRKGTSRIGEGMAATTTAVILGRLGQHEKALRHCEDALAIHEEHGYVLGQAYALDGMGRQYLATGCAEQAVTRHRQALAIFRERSMWIDQTATLNHLGAALPAAGQQAEALQCHREAIDMARTSGDLFQQAKGLHGTAMILDRLGDQQQAQRQLGKAIAICARLGFPDPHQAILR</sequence>
<evidence type="ECO:0000256" key="2">
    <source>
        <dbReference type="ARBA" id="ARBA00023015"/>
    </source>
</evidence>
<dbReference type="GO" id="GO:0043531">
    <property type="term" value="F:ADP binding"/>
    <property type="evidence" value="ECO:0007669"/>
    <property type="project" value="InterPro"/>
</dbReference>
<dbReference type="InterPro" id="IPR036388">
    <property type="entry name" value="WH-like_DNA-bd_sf"/>
</dbReference>
<dbReference type="InterPro" id="IPR005158">
    <property type="entry name" value="BTAD"/>
</dbReference>